<protein>
    <submittedName>
        <fullName evidence="1">Uncharacterized protein</fullName>
    </submittedName>
</protein>
<gene>
    <name evidence="1" type="ORF">HK414_01815</name>
</gene>
<reference evidence="1 2" key="1">
    <citation type="submission" date="2020-05" db="EMBL/GenBank/DDBJ databases">
        <title>Ramlibacter rhizophilus sp. nov., isolated from rhizosphere soil of national flower Mugunghwa from South Korea.</title>
        <authorList>
            <person name="Zheng-Fei Y."/>
            <person name="Huan T."/>
        </authorList>
    </citation>
    <scope>NUCLEOTIDE SEQUENCE [LARGE SCALE GENOMIC DNA]</scope>
    <source>
        <strain evidence="1 2">H242</strain>
    </source>
</reference>
<evidence type="ECO:0000313" key="1">
    <source>
        <dbReference type="EMBL" id="QJW83161.1"/>
    </source>
</evidence>
<reference evidence="1 2" key="2">
    <citation type="submission" date="2020-05" db="EMBL/GenBank/DDBJ databases">
        <authorList>
            <person name="Khan S.A."/>
            <person name="Jeon C.O."/>
            <person name="Chun B.H."/>
        </authorList>
    </citation>
    <scope>NUCLEOTIDE SEQUENCE [LARGE SCALE GENOMIC DNA]</scope>
    <source>
        <strain evidence="1 2">H242</strain>
    </source>
</reference>
<name>A0ABX6P2A8_9BURK</name>
<sequence>MAFSASSCHTYGITTTELKVASTPVPTITVNSVTLMRARQNDMPRSMP</sequence>
<accession>A0ABX6P2A8</accession>
<dbReference type="EMBL" id="CP053418">
    <property type="protein sequence ID" value="QJW83161.1"/>
    <property type="molecule type" value="Genomic_DNA"/>
</dbReference>
<evidence type="ECO:0000313" key="2">
    <source>
        <dbReference type="Proteomes" id="UP000500826"/>
    </source>
</evidence>
<proteinExistence type="predicted"/>
<keyword evidence="2" id="KW-1185">Reference proteome</keyword>
<organism evidence="1 2">
    <name type="scientific">Ramlibacter terrae</name>
    <dbReference type="NCBI Taxonomy" id="2732511"/>
    <lineage>
        <taxon>Bacteria</taxon>
        <taxon>Pseudomonadati</taxon>
        <taxon>Pseudomonadota</taxon>
        <taxon>Betaproteobacteria</taxon>
        <taxon>Burkholderiales</taxon>
        <taxon>Comamonadaceae</taxon>
        <taxon>Ramlibacter</taxon>
    </lineage>
</organism>
<dbReference type="Proteomes" id="UP000500826">
    <property type="component" value="Chromosome"/>
</dbReference>